<dbReference type="RefSeq" id="XP_024514194.1">
    <property type="nucleotide sequence ID" value="XM_024656122.1"/>
</dbReference>
<proteinExistence type="predicted"/>
<feature type="compositionally biased region" description="Pro residues" evidence="1">
    <location>
        <begin position="169"/>
        <end position="200"/>
    </location>
</feature>
<dbReference type="AlphaFoldDB" id="A0A0S2LI30"/>
<dbReference type="KEGG" id="cne:CNA08265"/>
<dbReference type="PANTHER" id="PTHR38049:SF2">
    <property type="entry name" value="RICIN B LECTIN DOMAIN-CONTAINING PROTEIN"/>
    <property type="match status" value="1"/>
</dbReference>
<dbReference type="OrthoDB" id="3928002at2759"/>
<dbReference type="Proteomes" id="UP000002149">
    <property type="component" value="Chromosome 1"/>
</dbReference>
<name>A0A0S2LI30_CRYD1</name>
<feature type="compositionally biased region" description="Low complexity" evidence="1">
    <location>
        <begin position="123"/>
        <end position="159"/>
    </location>
</feature>
<keyword evidence="3" id="KW-1185">Reference proteome</keyword>
<feature type="compositionally biased region" description="Basic and acidic residues" evidence="1">
    <location>
        <begin position="291"/>
        <end position="327"/>
    </location>
</feature>
<evidence type="ECO:0000313" key="2">
    <source>
        <dbReference type="EMBL" id="ALO60370.1"/>
    </source>
</evidence>
<feature type="region of interest" description="Disordered" evidence="1">
    <location>
        <begin position="264"/>
        <end position="327"/>
    </location>
</feature>
<evidence type="ECO:0000313" key="3">
    <source>
        <dbReference type="Proteomes" id="UP000002149"/>
    </source>
</evidence>
<accession>A0A0S2LI30</accession>
<gene>
    <name evidence="2" type="ordered locus">CNA08265</name>
</gene>
<dbReference type="EMBL" id="AE017341">
    <property type="protein sequence ID" value="ALO60370.1"/>
    <property type="molecule type" value="Genomic_DNA"/>
</dbReference>
<dbReference type="STRING" id="214684.A0A0S2LI30"/>
<organism evidence="2 3">
    <name type="scientific">Cryptococcus deneoformans (strain JEC21 / ATCC MYA-565)</name>
    <name type="common">Cryptococcus neoformans var. neoformans serotype D</name>
    <dbReference type="NCBI Taxonomy" id="214684"/>
    <lineage>
        <taxon>Eukaryota</taxon>
        <taxon>Fungi</taxon>
        <taxon>Dikarya</taxon>
        <taxon>Basidiomycota</taxon>
        <taxon>Agaricomycotina</taxon>
        <taxon>Tremellomycetes</taxon>
        <taxon>Tremellales</taxon>
        <taxon>Cryptococcaceae</taxon>
        <taxon>Cryptococcus</taxon>
        <taxon>Cryptococcus neoformans species complex</taxon>
    </lineage>
</organism>
<protein>
    <submittedName>
        <fullName evidence="2">Uncharacterized protein</fullName>
    </submittedName>
</protein>
<dbReference type="GeneID" id="36392715"/>
<reference evidence="2 3" key="1">
    <citation type="journal article" date="2005" name="Science">
        <title>The genome of the basidiomycetous yeast and human pathogen Cryptococcus neoformans.</title>
        <authorList>
            <person name="Loftus B.J."/>
            <person name="Fung E."/>
            <person name="Roncaglia P."/>
            <person name="Rowley D."/>
            <person name="Amedeo P."/>
            <person name="Bruno D."/>
            <person name="Vamathevan J."/>
            <person name="Miranda M."/>
            <person name="Anderson I.J."/>
            <person name="Fraser J.A."/>
            <person name="Allen J.E."/>
            <person name="Bosdet I.E."/>
            <person name="Brent M.R."/>
            <person name="Chiu R."/>
            <person name="Doering T.L."/>
            <person name="Donlin M.J."/>
            <person name="D'Souza C.A."/>
            <person name="Fox D.S."/>
            <person name="Grinberg V."/>
            <person name="Fu J."/>
            <person name="Fukushima M."/>
            <person name="Haas B.J."/>
            <person name="Huang J.C."/>
            <person name="Janbon G."/>
            <person name="Jones S.J."/>
            <person name="Koo H.L."/>
            <person name="Krzywinski M.I."/>
            <person name="Kwon-Chung J.K."/>
            <person name="Lengeler K.B."/>
            <person name="Maiti R."/>
            <person name="Marra M.A."/>
            <person name="Marra R.E."/>
            <person name="Mathewson C.A."/>
            <person name="Mitchell T.G."/>
            <person name="Pertea M."/>
            <person name="Riggs F.R."/>
            <person name="Salzberg S.L."/>
            <person name="Schein J.E."/>
            <person name="Shvartsbeyn A."/>
            <person name="Shin H."/>
            <person name="Shumway M."/>
            <person name="Specht C.A."/>
            <person name="Suh B.B."/>
            <person name="Tenney A."/>
            <person name="Utterback T.R."/>
            <person name="Wickes B.L."/>
            <person name="Wortman J.R."/>
            <person name="Wye N.H."/>
            <person name="Kronstad J.W."/>
            <person name="Lodge J.K."/>
            <person name="Heitman J."/>
            <person name="Davis R.W."/>
            <person name="Fraser C.M."/>
            <person name="Hyman R.W."/>
        </authorList>
    </citation>
    <scope>NUCLEOTIDE SEQUENCE [LARGE SCALE GENOMIC DNA]</scope>
    <source>
        <strain evidence="3">JEC21 / ATCC MYA-565</strain>
    </source>
</reference>
<dbReference type="VEuPathDB" id="FungiDB:CNA08265"/>
<dbReference type="InParanoid" id="A0A0S2LI30"/>
<dbReference type="PANTHER" id="PTHR38049">
    <property type="entry name" value="RICIN B LECTIN DOMAIN-CONTAINING PROTEIN"/>
    <property type="match status" value="1"/>
</dbReference>
<feature type="region of interest" description="Disordered" evidence="1">
    <location>
        <begin position="116"/>
        <end position="212"/>
    </location>
</feature>
<dbReference type="PaxDb" id="214684-A0A0S2LI30"/>
<sequence length="327" mass="35366">MVFGIITATAICPAISATKQAIEGGIKGNRRAGNKSLDLEVFITFKGGGVGDPGEVYKGKFEGAEVVLGEDGKVYIKHARAQFPPHFVSPLVGHFQAVEAYTLAWARVGHQGDVFIVKPPEKSSPSSSSPSPLTSPSRLKGPSPSRPSSSSSSPCSSSSQLAKEAGPNQSPPPSPKPSPTSVPAEQPPPSKPKPKPPPQPHHLYLNPTTHSIHHAPPQIAATAAPGPWSLTPLSHRILFEGWEGFVIVQESEADDRWALYFDRGDNGLTGEGQAGDVEGNDGKRKRMLAVHLERREGRRTKEDHEAQMESGRRKREEKEKEDDKRWL</sequence>
<evidence type="ECO:0000256" key="1">
    <source>
        <dbReference type="SAM" id="MobiDB-lite"/>
    </source>
</evidence>